<organism evidence="2 3">
    <name type="scientific">Heterodera trifolii</name>
    <dbReference type="NCBI Taxonomy" id="157864"/>
    <lineage>
        <taxon>Eukaryota</taxon>
        <taxon>Metazoa</taxon>
        <taxon>Ecdysozoa</taxon>
        <taxon>Nematoda</taxon>
        <taxon>Chromadorea</taxon>
        <taxon>Rhabditida</taxon>
        <taxon>Tylenchina</taxon>
        <taxon>Tylenchomorpha</taxon>
        <taxon>Tylenchoidea</taxon>
        <taxon>Heteroderidae</taxon>
        <taxon>Heteroderinae</taxon>
        <taxon>Heterodera</taxon>
    </lineage>
</organism>
<evidence type="ECO:0000256" key="1">
    <source>
        <dbReference type="SAM" id="MobiDB-lite"/>
    </source>
</evidence>
<comment type="caution">
    <text evidence="2">The sequence shown here is derived from an EMBL/GenBank/DDBJ whole genome shotgun (WGS) entry which is preliminary data.</text>
</comment>
<evidence type="ECO:0000313" key="2">
    <source>
        <dbReference type="EMBL" id="KAL3073833.1"/>
    </source>
</evidence>
<dbReference type="Proteomes" id="UP001620626">
    <property type="component" value="Unassembled WGS sequence"/>
</dbReference>
<reference evidence="2 3" key="1">
    <citation type="submission" date="2024-10" db="EMBL/GenBank/DDBJ databases">
        <authorList>
            <person name="Kim D."/>
        </authorList>
    </citation>
    <scope>NUCLEOTIDE SEQUENCE [LARGE SCALE GENOMIC DNA]</scope>
    <source>
        <strain evidence="2">BH-2024</strain>
    </source>
</reference>
<feature type="compositionally biased region" description="Polar residues" evidence="1">
    <location>
        <begin position="10"/>
        <end position="19"/>
    </location>
</feature>
<gene>
    <name evidence="2" type="ORF">niasHT_034865</name>
</gene>
<sequence>MLSSYLVPNYATNNGQQPLGNPGSARAVSDLAQPLAPIMALIMGTHFVGNSPISAASALAPIFGIRTNYGQGQMGNYFPGRPPYHPPQ</sequence>
<feature type="region of interest" description="Disordered" evidence="1">
    <location>
        <begin position="1"/>
        <end position="23"/>
    </location>
</feature>
<accession>A0ABD2IKL0</accession>
<dbReference type="AlphaFoldDB" id="A0ABD2IKL0"/>
<name>A0ABD2IKL0_9BILA</name>
<protein>
    <submittedName>
        <fullName evidence="2">Uncharacterized protein</fullName>
    </submittedName>
</protein>
<keyword evidence="3" id="KW-1185">Reference proteome</keyword>
<evidence type="ECO:0000313" key="3">
    <source>
        <dbReference type="Proteomes" id="UP001620626"/>
    </source>
</evidence>
<proteinExistence type="predicted"/>
<dbReference type="EMBL" id="JBICBT010001309">
    <property type="protein sequence ID" value="KAL3073833.1"/>
    <property type="molecule type" value="Genomic_DNA"/>
</dbReference>